<accession>A0A0E9VYT1</accession>
<protein>
    <submittedName>
        <fullName evidence="1">Uncharacterized protein</fullName>
    </submittedName>
</protein>
<evidence type="ECO:0000313" key="1">
    <source>
        <dbReference type="EMBL" id="JAH83232.1"/>
    </source>
</evidence>
<dbReference type="EMBL" id="GBXM01025345">
    <property type="protein sequence ID" value="JAH83232.1"/>
    <property type="molecule type" value="Transcribed_RNA"/>
</dbReference>
<name>A0A0E9VYT1_ANGAN</name>
<reference evidence="1" key="1">
    <citation type="submission" date="2014-11" db="EMBL/GenBank/DDBJ databases">
        <authorList>
            <person name="Amaro Gonzalez C."/>
        </authorList>
    </citation>
    <scope>NUCLEOTIDE SEQUENCE</scope>
</reference>
<organism evidence="1">
    <name type="scientific">Anguilla anguilla</name>
    <name type="common">European freshwater eel</name>
    <name type="synonym">Muraena anguilla</name>
    <dbReference type="NCBI Taxonomy" id="7936"/>
    <lineage>
        <taxon>Eukaryota</taxon>
        <taxon>Metazoa</taxon>
        <taxon>Chordata</taxon>
        <taxon>Craniata</taxon>
        <taxon>Vertebrata</taxon>
        <taxon>Euteleostomi</taxon>
        <taxon>Actinopterygii</taxon>
        <taxon>Neopterygii</taxon>
        <taxon>Teleostei</taxon>
        <taxon>Anguilliformes</taxon>
        <taxon>Anguillidae</taxon>
        <taxon>Anguilla</taxon>
    </lineage>
</organism>
<dbReference type="AlphaFoldDB" id="A0A0E9VYT1"/>
<proteinExistence type="predicted"/>
<reference evidence="1" key="2">
    <citation type="journal article" date="2015" name="Fish Shellfish Immunol.">
        <title>Early steps in the European eel (Anguilla anguilla)-Vibrio vulnificus interaction in the gills: Role of the RtxA13 toxin.</title>
        <authorList>
            <person name="Callol A."/>
            <person name="Pajuelo D."/>
            <person name="Ebbesson L."/>
            <person name="Teles M."/>
            <person name="MacKenzie S."/>
            <person name="Amaro C."/>
        </authorList>
    </citation>
    <scope>NUCLEOTIDE SEQUENCE</scope>
</reference>
<sequence length="23" mass="2684">MTQNSIRKAIGLMWLSFCLIFNP</sequence>